<dbReference type="CDD" id="cd12827">
    <property type="entry name" value="EcCorA_ZntB-like_u2"/>
    <property type="match status" value="1"/>
</dbReference>
<comment type="subcellular location">
    <subcellularLocation>
        <location evidence="1">Membrane</location>
        <topology evidence="1">Multi-pass membrane protein</topology>
    </subcellularLocation>
</comment>
<comment type="similarity">
    <text evidence="2">Belongs to the CorA metal ion transporter (MIT) (TC 1.A.35) family.</text>
</comment>
<dbReference type="SUPFAM" id="SSF143865">
    <property type="entry name" value="CorA soluble domain-like"/>
    <property type="match status" value="1"/>
</dbReference>
<feature type="transmembrane region" description="Helical" evidence="6">
    <location>
        <begin position="250"/>
        <end position="272"/>
    </location>
</feature>
<dbReference type="InterPro" id="IPR045863">
    <property type="entry name" value="CorA_TM1_TM2"/>
</dbReference>
<dbReference type="GO" id="GO:0016020">
    <property type="term" value="C:membrane"/>
    <property type="evidence" value="ECO:0007669"/>
    <property type="project" value="UniProtKB-SubCell"/>
</dbReference>
<accession>A0A926EE68</accession>
<dbReference type="Gene3D" id="1.20.58.340">
    <property type="entry name" value="Magnesium transport protein CorA, transmembrane region"/>
    <property type="match status" value="2"/>
</dbReference>
<dbReference type="AlphaFoldDB" id="A0A926EE68"/>
<comment type="caution">
    <text evidence="7">The sequence shown here is derived from an EMBL/GenBank/DDBJ whole genome shotgun (WGS) entry which is preliminary data.</text>
</comment>
<dbReference type="Gene3D" id="3.30.460.20">
    <property type="entry name" value="CorA soluble domain-like"/>
    <property type="match status" value="1"/>
</dbReference>
<name>A0A926EE68_9FIRM</name>
<dbReference type="InterPro" id="IPR002523">
    <property type="entry name" value="MgTranspt_CorA/ZnTranspt_ZntB"/>
</dbReference>
<dbReference type="PANTHER" id="PTHR47891">
    <property type="entry name" value="TRANSPORTER-RELATED"/>
    <property type="match status" value="1"/>
</dbReference>
<dbReference type="PANTHER" id="PTHR47891:SF2">
    <property type="entry name" value="MAGNESIUM AND COBALT TRANSPORTER"/>
    <property type="match status" value="1"/>
</dbReference>
<evidence type="ECO:0000256" key="4">
    <source>
        <dbReference type="ARBA" id="ARBA00022989"/>
    </source>
</evidence>
<keyword evidence="4 6" id="KW-1133">Transmembrane helix</keyword>
<dbReference type="Pfam" id="PF01544">
    <property type="entry name" value="CorA"/>
    <property type="match status" value="1"/>
</dbReference>
<dbReference type="InterPro" id="IPR045861">
    <property type="entry name" value="CorA_cytoplasmic_dom"/>
</dbReference>
<evidence type="ECO:0000256" key="1">
    <source>
        <dbReference type="ARBA" id="ARBA00004141"/>
    </source>
</evidence>
<dbReference type="EMBL" id="JACRTC010000002">
    <property type="protein sequence ID" value="MBC8570102.1"/>
    <property type="molecule type" value="Genomic_DNA"/>
</dbReference>
<dbReference type="InterPro" id="IPR047199">
    <property type="entry name" value="CorA-like"/>
</dbReference>
<sequence>MLSFYKTVNNRIQQIPQAEDGCWISAISPTEEEVAFLVGDLGVDQEFVRAALDEEETSRIEKEEEQTLVIVDYPTQQTETENTILYSTMPMGIIITEKMVITVCLRENPVISEMANGLVKNVQTHLKTRFLLTCLLRIAVRYLQYLKQIDKISHYVEQQLHKSMRNKELIQLLGLEKSLVYFSTSLKSNEMTLEKVMRGRIIKLYEEDEDLLEDVLIEIRQAIEMCNIYSSILSGTMDAFASIISNNLNIVMKVLTCITIVMAVPTIVSSFYGMNVPNIPFPNFWFPIAVSIVLMLIVTVILIKKDMFH</sequence>
<dbReference type="SUPFAM" id="SSF144083">
    <property type="entry name" value="Magnesium transport protein CorA, transmembrane region"/>
    <property type="match status" value="1"/>
</dbReference>
<proteinExistence type="inferred from homology"/>
<evidence type="ECO:0000313" key="8">
    <source>
        <dbReference type="Proteomes" id="UP000660861"/>
    </source>
</evidence>
<evidence type="ECO:0000256" key="3">
    <source>
        <dbReference type="ARBA" id="ARBA00022692"/>
    </source>
</evidence>
<keyword evidence="8" id="KW-1185">Reference proteome</keyword>
<dbReference type="Proteomes" id="UP000660861">
    <property type="component" value="Unassembled WGS sequence"/>
</dbReference>
<feature type="transmembrane region" description="Helical" evidence="6">
    <location>
        <begin position="284"/>
        <end position="303"/>
    </location>
</feature>
<dbReference type="GO" id="GO:0046873">
    <property type="term" value="F:metal ion transmembrane transporter activity"/>
    <property type="evidence" value="ECO:0007669"/>
    <property type="project" value="InterPro"/>
</dbReference>
<reference evidence="7" key="1">
    <citation type="submission" date="2020-08" db="EMBL/GenBank/DDBJ databases">
        <title>Genome public.</title>
        <authorList>
            <person name="Liu C."/>
            <person name="Sun Q."/>
        </authorList>
    </citation>
    <scope>NUCLEOTIDE SEQUENCE</scope>
    <source>
        <strain evidence="7">NSJ-54</strain>
    </source>
</reference>
<evidence type="ECO:0000313" key="7">
    <source>
        <dbReference type="EMBL" id="MBC8570102.1"/>
    </source>
</evidence>
<keyword evidence="5 6" id="KW-0472">Membrane</keyword>
<evidence type="ECO:0000256" key="5">
    <source>
        <dbReference type="ARBA" id="ARBA00023136"/>
    </source>
</evidence>
<organism evidence="7 8">
    <name type="scientific">Zongyangia hominis</name>
    <dbReference type="NCBI Taxonomy" id="2763677"/>
    <lineage>
        <taxon>Bacteria</taxon>
        <taxon>Bacillati</taxon>
        <taxon>Bacillota</taxon>
        <taxon>Clostridia</taxon>
        <taxon>Eubacteriales</taxon>
        <taxon>Oscillospiraceae</taxon>
        <taxon>Zongyangia</taxon>
    </lineage>
</organism>
<dbReference type="RefSeq" id="WP_262397193.1">
    <property type="nucleotide sequence ID" value="NZ_JACRTC010000002.1"/>
</dbReference>
<gene>
    <name evidence="7" type="ORF">H8709_04590</name>
</gene>
<keyword evidence="3 6" id="KW-0812">Transmembrane</keyword>
<evidence type="ECO:0000256" key="6">
    <source>
        <dbReference type="SAM" id="Phobius"/>
    </source>
</evidence>
<evidence type="ECO:0000256" key="2">
    <source>
        <dbReference type="ARBA" id="ARBA00009765"/>
    </source>
</evidence>
<protein>
    <submittedName>
        <fullName evidence="7">Magnesium transporter CorA family protein</fullName>
    </submittedName>
</protein>